<protein>
    <submittedName>
        <fullName evidence="10">Cytochrome c biogenesis protein transmembrane region</fullName>
    </submittedName>
</protein>
<dbReference type="PANTHER" id="PTHR32234:SF0">
    <property type="entry name" value="THIOL:DISULFIDE INTERCHANGE PROTEIN DSBD"/>
    <property type="match status" value="1"/>
</dbReference>
<feature type="transmembrane region" description="Helical" evidence="8">
    <location>
        <begin position="212"/>
        <end position="235"/>
    </location>
</feature>
<keyword evidence="5 8" id="KW-1133">Transmembrane helix</keyword>
<dbReference type="GO" id="GO:0005886">
    <property type="term" value="C:plasma membrane"/>
    <property type="evidence" value="ECO:0007669"/>
    <property type="project" value="UniProtKB-SubCell"/>
</dbReference>
<keyword evidence="6 8" id="KW-0472">Membrane</keyword>
<evidence type="ECO:0000256" key="7">
    <source>
        <dbReference type="ARBA" id="ARBA00023284"/>
    </source>
</evidence>
<evidence type="ECO:0000256" key="1">
    <source>
        <dbReference type="ARBA" id="ARBA00004651"/>
    </source>
</evidence>
<comment type="subcellular location">
    <subcellularLocation>
        <location evidence="1">Cell membrane</location>
        <topology evidence="1">Multi-pass membrane protein</topology>
    </subcellularLocation>
</comment>
<feature type="transmembrane region" description="Helical" evidence="8">
    <location>
        <begin position="180"/>
        <end position="206"/>
    </location>
</feature>
<dbReference type="InterPro" id="IPR003834">
    <property type="entry name" value="Cyt_c_assmbl_TM_dom"/>
</dbReference>
<dbReference type="PROSITE" id="PS51352">
    <property type="entry name" value="THIOREDOXIN_2"/>
    <property type="match status" value="1"/>
</dbReference>
<organism evidence="10 11">
    <name type="scientific">Desulfococcus multivorans DSM 2059</name>
    <dbReference type="NCBI Taxonomy" id="1121405"/>
    <lineage>
        <taxon>Bacteria</taxon>
        <taxon>Pseudomonadati</taxon>
        <taxon>Thermodesulfobacteriota</taxon>
        <taxon>Desulfobacteria</taxon>
        <taxon>Desulfobacterales</taxon>
        <taxon>Desulfococcaceae</taxon>
        <taxon>Desulfococcus</taxon>
    </lineage>
</organism>
<dbReference type="InterPro" id="IPR036249">
    <property type="entry name" value="Thioredoxin-like_sf"/>
</dbReference>
<dbReference type="InterPro" id="IPR035671">
    <property type="entry name" value="DsbD_gamma"/>
</dbReference>
<feature type="transmembrane region" description="Helical" evidence="8">
    <location>
        <begin position="137"/>
        <end position="159"/>
    </location>
</feature>
<dbReference type="CDD" id="cd02953">
    <property type="entry name" value="DsbDgamma"/>
    <property type="match status" value="1"/>
</dbReference>
<dbReference type="OrthoDB" id="9811036at2"/>
<name>S7V2I6_DESML</name>
<sequence length="455" mass="49527">MAVSLGYKNVYRDPYGFPKWQEQGLPIASSPAEPAEPMQAGLNPSGDRSLQGWTMLWTLLGIFVGGLALNLTPCVYPMIPITVSFFGGRAGRDKPSQIRLVFHGICYLMGLALTNSTLGVVAALTGGLMGAMLQNPIVLTLVAGVLVLFATSLFGFWELRMPGFLTQAAGKSYSGYFGSLFMGLTLGVVAAPCIGPFVLGLLTWVAGMGNPWLGFLIFFILSLGLGLPFFVLALFSGQLQRLPKAGGWMIWVRKLMGWVLVGMAAYFIRPVLPETLKIVLPVAVALAAGLHLGWLDRSQASSKAFPWLKAIVGTLCLVLAAMWITAWAMRGPGIDWRAYSEQTLSQATEQGKPVIIDFYADWCTPCRELEEVTFHHADVVRQAEQGFVMIKVDVTKGGDPLHEKLLAQYGVKGVPTVVFLDARGEERTELRLVDFLPPGPFLNRMADLKKSLPTK</sequence>
<dbReference type="PANTHER" id="PTHR32234">
    <property type="entry name" value="THIOL:DISULFIDE INTERCHANGE PROTEIN DSBD"/>
    <property type="match status" value="1"/>
</dbReference>
<comment type="caution">
    <text evidence="10">The sequence shown here is derived from an EMBL/GenBank/DDBJ whole genome shotgun (WGS) entry which is preliminary data.</text>
</comment>
<dbReference type="GO" id="GO:0015035">
    <property type="term" value="F:protein-disulfide reductase activity"/>
    <property type="evidence" value="ECO:0007669"/>
    <property type="project" value="TreeGrafter"/>
</dbReference>
<dbReference type="AlphaFoldDB" id="S7V2I6"/>
<reference evidence="10 11" key="1">
    <citation type="journal article" date="2013" name="Genome Announc.">
        <title>Draft genome sequences for three mercury-methylating, sulfate-reducing bacteria.</title>
        <authorList>
            <person name="Brown S.D."/>
            <person name="Hurt R.A.Jr."/>
            <person name="Gilmour C.C."/>
            <person name="Elias D.A."/>
        </authorList>
    </citation>
    <scope>NUCLEOTIDE SEQUENCE [LARGE SCALE GENOMIC DNA]</scope>
    <source>
        <strain evidence="10 11">DSM 2059</strain>
    </source>
</reference>
<evidence type="ECO:0000256" key="4">
    <source>
        <dbReference type="ARBA" id="ARBA00022748"/>
    </source>
</evidence>
<feature type="transmembrane region" description="Helical" evidence="8">
    <location>
        <begin position="307"/>
        <end position="329"/>
    </location>
</feature>
<dbReference type="Gene3D" id="3.40.30.10">
    <property type="entry name" value="Glutaredoxin"/>
    <property type="match status" value="1"/>
</dbReference>
<dbReference type="Pfam" id="PF02683">
    <property type="entry name" value="DsbD_TM"/>
    <property type="match status" value="1"/>
</dbReference>
<dbReference type="Proteomes" id="UP000014977">
    <property type="component" value="Unassembled WGS sequence"/>
</dbReference>
<dbReference type="eggNOG" id="COG4232">
    <property type="taxonomic scope" value="Bacteria"/>
</dbReference>
<feature type="transmembrane region" description="Helical" evidence="8">
    <location>
        <begin position="55"/>
        <end position="79"/>
    </location>
</feature>
<evidence type="ECO:0000256" key="8">
    <source>
        <dbReference type="SAM" id="Phobius"/>
    </source>
</evidence>
<evidence type="ECO:0000256" key="3">
    <source>
        <dbReference type="ARBA" id="ARBA00022692"/>
    </source>
</evidence>
<evidence type="ECO:0000313" key="11">
    <source>
        <dbReference type="Proteomes" id="UP000014977"/>
    </source>
</evidence>
<evidence type="ECO:0000313" key="10">
    <source>
        <dbReference type="EMBL" id="EPR38853.1"/>
    </source>
</evidence>
<dbReference type="GO" id="GO:0017004">
    <property type="term" value="P:cytochrome complex assembly"/>
    <property type="evidence" value="ECO:0007669"/>
    <property type="project" value="UniProtKB-KW"/>
</dbReference>
<feature type="transmembrane region" description="Helical" evidence="8">
    <location>
        <begin position="100"/>
        <end position="125"/>
    </location>
</feature>
<dbReference type="InterPro" id="IPR017937">
    <property type="entry name" value="Thioredoxin_CS"/>
</dbReference>
<evidence type="ECO:0000256" key="2">
    <source>
        <dbReference type="ARBA" id="ARBA00022475"/>
    </source>
</evidence>
<feature type="transmembrane region" description="Helical" evidence="8">
    <location>
        <begin position="255"/>
        <end position="272"/>
    </location>
</feature>
<keyword evidence="2" id="KW-1003">Cell membrane</keyword>
<evidence type="ECO:0000256" key="6">
    <source>
        <dbReference type="ARBA" id="ARBA00023136"/>
    </source>
</evidence>
<keyword evidence="4" id="KW-0201">Cytochrome c-type biogenesis</keyword>
<dbReference type="SUPFAM" id="SSF52833">
    <property type="entry name" value="Thioredoxin-like"/>
    <property type="match status" value="1"/>
</dbReference>
<keyword evidence="7" id="KW-0676">Redox-active center</keyword>
<dbReference type="PROSITE" id="PS00194">
    <property type="entry name" value="THIOREDOXIN_1"/>
    <property type="match status" value="1"/>
</dbReference>
<proteinExistence type="predicted"/>
<dbReference type="GO" id="GO:0045454">
    <property type="term" value="P:cell redox homeostasis"/>
    <property type="evidence" value="ECO:0007669"/>
    <property type="project" value="TreeGrafter"/>
</dbReference>
<dbReference type="STRING" id="897.B2D07_04800"/>
<evidence type="ECO:0000256" key="5">
    <source>
        <dbReference type="ARBA" id="ARBA00022989"/>
    </source>
</evidence>
<dbReference type="Pfam" id="PF13899">
    <property type="entry name" value="Thioredoxin_7"/>
    <property type="match status" value="1"/>
</dbReference>
<gene>
    <name evidence="10" type="ORF">dsmv_0263</name>
</gene>
<dbReference type="EMBL" id="ATHJ01000094">
    <property type="protein sequence ID" value="EPR38853.1"/>
    <property type="molecule type" value="Genomic_DNA"/>
</dbReference>
<feature type="domain" description="Thioredoxin" evidence="9">
    <location>
        <begin position="320"/>
        <end position="450"/>
    </location>
</feature>
<dbReference type="InterPro" id="IPR013766">
    <property type="entry name" value="Thioredoxin_domain"/>
</dbReference>
<accession>S7V2I6</accession>
<keyword evidence="11" id="KW-1185">Reference proteome</keyword>
<feature type="transmembrane region" description="Helical" evidence="8">
    <location>
        <begin position="278"/>
        <end position="295"/>
    </location>
</feature>
<keyword evidence="3 8" id="KW-0812">Transmembrane</keyword>
<evidence type="ECO:0000259" key="9">
    <source>
        <dbReference type="PROSITE" id="PS51352"/>
    </source>
</evidence>
<dbReference type="PATRIC" id="fig|1121405.3.peg.2641"/>